<dbReference type="AlphaFoldDB" id="A0A5C1E8C2"/>
<dbReference type="InterPro" id="IPR002078">
    <property type="entry name" value="Sigma_54_int"/>
</dbReference>
<keyword evidence="2" id="KW-0067">ATP-binding</keyword>
<dbReference type="SUPFAM" id="SSF52540">
    <property type="entry name" value="P-loop containing nucleoside triphosphate hydrolases"/>
    <property type="match status" value="1"/>
</dbReference>
<feature type="domain" description="Sigma-54 factor interaction" evidence="7">
    <location>
        <begin position="143"/>
        <end position="372"/>
    </location>
</feature>
<dbReference type="GO" id="GO:0003677">
    <property type="term" value="F:DNA binding"/>
    <property type="evidence" value="ECO:0007669"/>
    <property type="project" value="UniProtKB-KW"/>
</dbReference>
<dbReference type="SMART" id="SM00448">
    <property type="entry name" value="REC"/>
    <property type="match status" value="1"/>
</dbReference>
<dbReference type="InterPro" id="IPR001789">
    <property type="entry name" value="Sig_transdc_resp-reg_receiver"/>
</dbReference>
<dbReference type="PANTHER" id="PTHR32071">
    <property type="entry name" value="TRANSCRIPTIONAL REGULATORY PROTEIN"/>
    <property type="match status" value="1"/>
</dbReference>
<dbReference type="PANTHER" id="PTHR32071:SF116">
    <property type="entry name" value="TRANSCRIPTIONAL REGULATORY PROTEIN GLRR"/>
    <property type="match status" value="1"/>
</dbReference>
<keyword evidence="6" id="KW-0597">Phosphoprotein</keyword>
<dbReference type="InterPro" id="IPR058031">
    <property type="entry name" value="AAA_lid_NorR"/>
</dbReference>
<protein>
    <submittedName>
        <fullName evidence="9">Two-component system, NtrC family, response regulator GlrR</fullName>
    </submittedName>
</protein>
<proteinExistence type="predicted"/>
<dbReference type="KEGG" id="otr:OTERR_13930"/>
<keyword evidence="1" id="KW-0547">Nucleotide-binding</keyword>
<dbReference type="GO" id="GO:0006355">
    <property type="term" value="P:regulation of DNA-templated transcription"/>
    <property type="evidence" value="ECO:0007669"/>
    <property type="project" value="InterPro"/>
</dbReference>
<evidence type="ECO:0000256" key="5">
    <source>
        <dbReference type="ARBA" id="ARBA00023163"/>
    </source>
</evidence>
<evidence type="ECO:0000256" key="3">
    <source>
        <dbReference type="ARBA" id="ARBA00023015"/>
    </source>
</evidence>
<gene>
    <name evidence="9" type="primary">glrR</name>
    <name evidence="9" type="ORF">OTERR_13930</name>
</gene>
<dbReference type="FunFam" id="3.40.50.300:FF:000006">
    <property type="entry name" value="DNA-binding transcriptional regulator NtrC"/>
    <property type="match status" value="1"/>
</dbReference>
<dbReference type="Pfam" id="PF00072">
    <property type="entry name" value="Response_reg"/>
    <property type="match status" value="1"/>
</dbReference>
<dbReference type="Pfam" id="PF25601">
    <property type="entry name" value="AAA_lid_14"/>
    <property type="match status" value="1"/>
</dbReference>
<dbReference type="InterPro" id="IPR025944">
    <property type="entry name" value="Sigma_54_int_dom_CS"/>
</dbReference>
<reference evidence="9 10" key="1">
    <citation type="submission" date="2017-07" db="EMBL/GenBank/DDBJ databases">
        <title>Complete genome sequence of Oryzomicrobium terrae TPP412.</title>
        <authorList>
            <person name="Chiu L.-W."/>
            <person name="Lo K.-J."/>
            <person name="Tsai Y.-M."/>
            <person name="Lin S.-S."/>
            <person name="Kuo C.-H."/>
            <person name="Liu C.-T."/>
        </authorList>
    </citation>
    <scope>NUCLEOTIDE SEQUENCE [LARGE SCALE GENOMIC DNA]</scope>
    <source>
        <strain evidence="9 10">TPP412</strain>
    </source>
</reference>
<evidence type="ECO:0000256" key="6">
    <source>
        <dbReference type="PROSITE-ProRule" id="PRU00169"/>
    </source>
</evidence>
<dbReference type="Gene3D" id="3.40.50.2300">
    <property type="match status" value="1"/>
</dbReference>
<dbReference type="RefSeq" id="WP_149425290.1">
    <property type="nucleotide sequence ID" value="NZ_CP022579.1"/>
</dbReference>
<evidence type="ECO:0000259" key="7">
    <source>
        <dbReference type="PROSITE" id="PS50045"/>
    </source>
</evidence>
<dbReference type="SUPFAM" id="SSF52172">
    <property type="entry name" value="CheY-like"/>
    <property type="match status" value="1"/>
</dbReference>
<evidence type="ECO:0000313" key="9">
    <source>
        <dbReference type="EMBL" id="QEL64869.1"/>
    </source>
</evidence>
<keyword evidence="4" id="KW-0238">DNA-binding</keyword>
<evidence type="ECO:0000256" key="4">
    <source>
        <dbReference type="ARBA" id="ARBA00023125"/>
    </source>
</evidence>
<name>A0A5C1E8C2_9RHOO</name>
<feature type="domain" description="Response regulatory" evidence="8">
    <location>
        <begin position="7"/>
        <end position="124"/>
    </location>
</feature>
<dbReference type="InterPro" id="IPR027417">
    <property type="entry name" value="P-loop_NTPase"/>
</dbReference>
<dbReference type="EMBL" id="CP022579">
    <property type="protein sequence ID" value="QEL64869.1"/>
    <property type="molecule type" value="Genomic_DNA"/>
</dbReference>
<dbReference type="InterPro" id="IPR011006">
    <property type="entry name" value="CheY-like_superfamily"/>
</dbReference>
<evidence type="ECO:0000256" key="1">
    <source>
        <dbReference type="ARBA" id="ARBA00022741"/>
    </source>
</evidence>
<feature type="modified residue" description="4-aspartylphosphate" evidence="6">
    <location>
        <position position="59"/>
    </location>
</feature>
<dbReference type="PROSITE" id="PS50110">
    <property type="entry name" value="RESPONSE_REGULATORY"/>
    <property type="match status" value="1"/>
</dbReference>
<evidence type="ECO:0000256" key="2">
    <source>
        <dbReference type="ARBA" id="ARBA00022840"/>
    </source>
</evidence>
<dbReference type="Gene3D" id="3.40.50.300">
    <property type="entry name" value="P-loop containing nucleotide triphosphate hydrolases"/>
    <property type="match status" value="1"/>
</dbReference>
<accession>A0A5C1E8C2</accession>
<dbReference type="PROSITE" id="PS00688">
    <property type="entry name" value="SIGMA54_INTERACT_3"/>
    <property type="match status" value="1"/>
</dbReference>
<keyword evidence="3" id="KW-0805">Transcription regulation</keyword>
<sequence>MAAPIPDILVVDDEPDLLRLIGLRLTAAGYAVQAADSGEAALAMFDAYQEARPRLVITDLKMGGMDGLALFDALQKRAPGLPVIVLTAHGTIPDAVEAVQRGVFGFIPKPFEGSTLLAEVQRALALAALPGGNGNKSGWRDEIIAVGPAMRTVLERAELVAATDAPVLVLGASGSGKEVLAQAIHRASPRAARPFVAINCAAIPEHLLESELFGHRKGAFTGAAYDHKGLFQQAEGGTVFLDEIGDMPLILQAKLLRVLQEREVRPVGASASLPVDVRVVSATHRNLDQAIAEGRFREDLYYRLNVVSLVLPPLSERREDIPALARHFLQQAAARYGRPISGFAPEALELLVAAPWPGNVRQLQNAVAQAVALTPSGVVPAERVREALREESVALTPLDEAKLAFERDYLVRLLKLTAGNVTQAARLAERNRTEFYRLLERHSLDPKRFKDVG</sequence>
<dbReference type="SUPFAM" id="SSF46689">
    <property type="entry name" value="Homeodomain-like"/>
    <property type="match status" value="1"/>
</dbReference>
<dbReference type="InterPro" id="IPR009057">
    <property type="entry name" value="Homeodomain-like_sf"/>
</dbReference>
<dbReference type="Gene3D" id="1.10.10.60">
    <property type="entry name" value="Homeodomain-like"/>
    <property type="match status" value="1"/>
</dbReference>
<evidence type="ECO:0000259" key="8">
    <source>
        <dbReference type="PROSITE" id="PS50110"/>
    </source>
</evidence>
<dbReference type="Proteomes" id="UP000323671">
    <property type="component" value="Chromosome"/>
</dbReference>
<dbReference type="GO" id="GO:0005524">
    <property type="term" value="F:ATP binding"/>
    <property type="evidence" value="ECO:0007669"/>
    <property type="project" value="UniProtKB-KW"/>
</dbReference>
<dbReference type="SMART" id="SM00382">
    <property type="entry name" value="AAA"/>
    <property type="match status" value="1"/>
</dbReference>
<dbReference type="Pfam" id="PF00158">
    <property type="entry name" value="Sigma54_activat"/>
    <property type="match status" value="1"/>
</dbReference>
<organism evidence="9 10">
    <name type="scientific">Oryzomicrobium terrae</name>
    <dbReference type="NCBI Taxonomy" id="1735038"/>
    <lineage>
        <taxon>Bacteria</taxon>
        <taxon>Pseudomonadati</taxon>
        <taxon>Pseudomonadota</taxon>
        <taxon>Betaproteobacteria</taxon>
        <taxon>Rhodocyclales</taxon>
        <taxon>Rhodocyclaceae</taxon>
        <taxon>Oryzomicrobium</taxon>
    </lineage>
</organism>
<dbReference type="CDD" id="cd00009">
    <property type="entry name" value="AAA"/>
    <property type="match status" value="1"/>
</dbReference>
<dbReference type="InterPro" id="IPR025943">
    <property type="entry name" value="Sigma_54_int_dom_ATP-bd_2"/>
</dbReference>
<dbReference type="GO" id="GO:0000160">
    <property type="term" value="P:phosphorelay signal transduction system"/>
    <property type="evidence" value="ECO:0007669"/>
    <property type="project" value="InterPro"/>
</dbReference>
<dbReference type="PROSITE" id="PS50045">
    <property type="entry name" value="SIGMA54_INTERACT_4"/>
    <property type="match status" value="1"/>
</dbReference>
<dbReference type="Gene3D" id="1.10.8.60">
    <property type="match status" value="1"/>
</dbReference>
<keyword evidence="5" id="KW-0804">Transcription</keyword>
<dbReference type="PROSITE" id="PS00676">
    <property type="entry name" value="SIGMA54_INTERACT_2"/>
    <property type="match status" value="1"/>
</dbReference>
<dbReference type="InterPro" id="IPR003593">
    <property type="entry name" value="AAA+_ATPase"/>
</dbReference>
<keyword evidence="10" id="KW-1185">Reference proteome</keyword>
<evidence type="ECO:0000313" key="10">
    <source>
        <dbReference type="Proteomes" id="UP000323671"/>
    </source>
</evidence>